<evidence type="ECO:0000256" key="2">
    <source>
        <dbReference type="ARBA" id="ARBA00022630"/>
    </source>
</evidence>
<dbReference type="InterPro" id="IPR039261">
    <property type="entry name" value="FNR_nucleotide-bd"/>
</dbReference>
<dbReference type="PRINTS" id="PR00409">
    <property type="entry name" value="PHDIOXRDTASE"/>
</dbReference>
<evidence type="ECO:0000256" key="8">
    <source>
        <dbReference type="SAM" id="MobiDB-lite"/>
    </source>
</evidence>
<dbReference type="PROSITE" id="PS51384">
    <property type="entry name" value="FAD_FR"/>
    <property type="match status" value="1"/>
</dbReference>
<dbReference type="Proteomes" id="UP000315759">
    <property type="component" value="Unassembled WGS sequence"/>
</dbReference>
<keyword evidence="12" id="KW-1185">Reference proteome</keyword>
<dbReference type="SUPFAM" id="SSF63380">
    <property type="entry name" value="Riboflavin synthase domain-like"/>
    <property type="match status" value="1"/>
</dbReference>
<dbReference type="SUPFAM" id="SSF52343">
    <property type="entry name" value="Ferredoxin reductase-like, C-terminal NADP-linked domain"/>
    <property type="match status" value="1"/>
</dbReference>
<feature type="compositionally biased region" description="Basic residues" evidence="8">
    <location>
        <begin position="109"/>
        <end position="134"/>
    </location>
</feature>
<keyword evidence="2" id="KW-0285">Flavoprotein</keyword>
<evidence type="ECO:0000256" key="6">
    <source>
        <dbReference type="ARBA" id="ARBA00023004"/>
    </source>
</evidence>
<dbReference type="EMBL" id="VIFX01000002">
    <property type="protein sequence ID" value="TQR88402.1"/>
    <property type="molecule type" value="Genomic_DNA"/>
</dbReference>
<evidence type="ECO:0000256" key="4">
    <source>
        <dbReference type="ARBA" id="ARBA00022723"/>
    </source>
</evidence>
<dbReference type="InterPro" id="IPR017927">
    <property type="entry name" value="FAD-bd_FR_type"/>
</dbReference>
<name>A0A544W820_9MYCO</name>
<organism evidence="11 12">
    <name type="scientific">Mycolicibacterium hodleri</name>
    <dbReference type="NCBI Taxonomy" id="49897"/>
    <lineage>
        <taxon>Bacteria</taxon>
        <taxon>Bacillati</taxon>
        <taxon>Actinomycetota</taxon>
        <taxon>Actinomycetes</taxon>
        <taxon>Mycobacteriales</taxon>
        <taxon>Mycobacteriaceae</taxon>
        <taxon>Mycolicibacterium</taxon>
    </lineage>
</organism>
<feature type="compositionally biased region" description="Basic residues" evidence="8">
    <location>
        <begin position="148"/>
        <end position="164"/>
    </location>
</feature>
<dbReference type="CDD" id="cd00207">
    <property type="entry name" value="fer2"/>
    <property type="match status" value="1"/>
</dbReference>
<dbReference type="Pfam" id="PF00111">
    <property type="entry name" value="Fer2"/>
    <property type="match status" value="1"/>
</dbReference>
<dbReference type="InterPro" id="IPR001041">
    <property type="entry name" value="2Fe-2S_ferredoxin-type"/>
</dbReference>
<dbReference type="InterPro" id="IPR050415">
    <property type="entry name" value="MRET"/>
</dbReference>
<keyword evidence="7" id="KW-0411">Iron-sulfur</keyword>
<dbReference type="PANTHER" id="PTHR47354:SF1">
    <property type="entry name" value="CARNITINE MONOOXYGENASE REDUCTASE SUBUNIT"/>
    <property type="match status" value="1"/>
</dbReference>
<feature type="compositionally biased region" description="Basic residues" evidence="8">
    <location>
        <begin position="81"/>
        <end position="91"/>
    </location>
</feature>
<dbReference type="InterPro" id="IPR017938">
    <property type="entry name" value="Riboflavin_synthase-like_b-brl"/>
</dbReference>
<dbReference type="Pfam" id="PF22290">
    <property type="entry name" value="DmmA-like_N"/>
    <property type="match status" value="1"/>
</dbReference>
<evidence type="ECO:0000256" key="1">
    <source>
        <dbReference type="ARBA" id="ARBA00001974"/>
    </source>
</evidence>
<keyword evidence="6" id="KW-0408">Iron</keyword>
<feature type="compositionally biased region" description="Basic and acidic residues" evidence="8">
    <location>
        <begin position="1"/>
        <end position="11"/>
    </location>
</feature>
<evidence type="ECO:0000256" key="5">
    <source>
        <dbReference type="ARBA" id="ARBA00023002"/>
    </source>
</evidence>
<dbReference type="CDD" id="cd06185">
    <property type="entry name" value="PDR_like"/>
    <property type="match status" value="1"/>
</dbReference>
<dbReference type="GO" id="GO:0051537">
    <property type="term" value="F:2 iron, 2 sulfur cluster binding"/>
    <property type="evidence" value="ECO:0007669"/>
    <property type="project" value="UniProtKB-KW"/>
</dbReference>
<keyword evidence="3" id="KW-0001">2Fe-2S</keyword>
<reference evidence="11 12" key="1">
    <citation type="submission" date="2018-10" db="EMBL/GenBank/DDBJ databases">
        <title>Draft genome of Mycobacterium hodleri strain B.</title>
        <authorList>
            <person name="Amande T.J."/>
            <person name="Mcgenity T.J."/>
        </authorList>
    </citation>
    <scope>NUCLEOTIDE SEQUENCE [LARGE SCALE GENOMIC DNA]</scope>
    <source>
        <strain evidence="11 12">B</strain>
    </source>
</reference>
<keyword evidence="5" id="KW-0560">Oxidoreductase</keyword>
<dbReference type="InterPro" id="IPR012675">
    <property type="entry name" value="Beta-grasp_dom_sf"/>
</dbReference>
<evidence type="ECO:0000259" key="10">
    <source>
        <dbReference type="PROSITE" id="PS51384"/>
    </source>
</evidence>
<evidence type="ECO:0000313" key="11">
    <source>
        <dbReference type="EMBL" id="TQR88402.1"/>
    </source>
</evidence>
<keyword evidence="4" id="KW-0479">Metal-binding</keyword>
<dbReference type="InterPro" id="IPR036010">
    <property type="entry name" value="2Fe-2S_ferredoxin-like_sf"/>
</dbReference>
<proteinExistence type="predicted"/>
<dbReference type="InterPro" id="IPR054582">
    <property type="entry name" value="DmmA-like_N"/>
</dbReference>
<feature type="domain" description="2Fe-2S ferredoxin-type" evidence="9">
    <location>
        <begin position="404"/>
        <end position="489"/>
    </location>
</feature>
<comment type="cofactor">
    <cofactor evidence="1">
        <name>FAD</name>
        <dbReference type="ChEBI" id="CHEBI:57692"/>
    </cofactor>
</comment>
<dbReference type="GO" id="GO:0016491">
    <property type="term" value="F:oxidoreductase activity"/>
    <property type="evidence" value="ECO:0007669"/>
    <property type="project" value="UniProtKB-KW"/>
</dbReference>
<evidence type="ECO:0000256" key="3">
    <source>
        <dbReference type="ARBA" id="ARBA00022714"/>
    </source>
</evidence>
<protein>
    <submittedName>
        <fullName evidence="11">Oxidoreductase</fullName>
    </submittedName>
</protein>
<evidence type="ECO:0000256" key="7">
    <source>
        <dbReference type="ARBA" id="ARBA00023014"/>
    </source>
</evidence>
<comment type="caution">
    <text evidence="11">The sequence shown here is derived from an EMBL/GenBank/DDBJ whole genome shotgun (WGS) entry which is preliminary data.</text>
</comment>
<dbReference type="PANTHER" id="PTHR47354">
    <property type="entry name" value="NADH OXIDOREDUCTASE HCR"/>
    <property type="match status" value="1"/>
</dbReference>
<dbReference type="SUPFAM" id="SSF54292">
    <property type="entry name" value="2Fe-2S ferredoxin-like"/>
    <property type="match status" value="1"/>
</dbReference>
<feature type="domain" description="FAD-binding FR-type" evidence="10">
    <location>
        <begin position="172"/>
        <end position="280"/>
    </location>
</feature>
<accession>A0A544W820</accession>
<dbReference type="Gene3D" id="2.40.30.10">
    <property type="entry name" value="Translation factors"/>
    <property type="match status" value="1"/>
</dbReference>
<gene>
    <name evidence="11" type="ORF">D8S82_02575</name>
</gene>
<dbReference type="AlphaFoldDB" id="A0A544W820"/>
<dbReference type="Gene3D" id="3.40.50.80">
    <property type="entry name" value="Nucleotide-binding domain of ferredoxin-NADP reductase (FNR) module"/>
    <property type="match status" value="1"/>
</dbReference>
<evidence type="ECO:0000259" key="9">
    <source>
        <dbReference type="PROSITE" id="PS51085"/>
    </source>
</evidence>
<evidence type="ECO:0000313" key="12">
    <source>
        <dbReference type="Proteomes" id="UP000315759"/>
    </source>
</evidence>
<dbReference type="Gene3D" id="3.10.20.30">
    <property type="match status" value="1"/>
</dbReference>
<dbReference type="GO" id="GO:0046872">
    <property type="term" value="F:metal ion binding"/>
    <property type="evidence" value="ECO:0007669"/>
    <property type="project" value="UniProtKB-KW"/>
</dbReference>
<dbReference type="PROSITE" id="PS51085">
    <property type="entry name" value="2FE2S_FER_2"/>
    <property type="match status" value="1"/>
</dbReference>
<sequence length="489" mass="53511">MCGFLEGDRHDARHRVHQRAPVGRRAPSRSGRRVGPVLDGGRLRGWRVDRHRVGRTAQGPSSRLGPPRAPGVRRSRGDTRARRRRGHRTRRVAADDGRSGRRLPSAAGARHRHRDRRRRDHRRQHRRRPPRRPLRALSHRDPSGGAARGRRRLRRVRAAARRPGPRVAADRRPPRSADVTELELVVVAVDDRIPDVRAVTLARADGGPLPPYPAGSHLVVECGHVLNAYSLTGDGLAPTSYSISVLLCPNGSGGSTWLHRELRVGDTVLARGPRSAFAPVLRAGRHLLVAAGIGITPMVSHLRSARRWGREVELLYVHRPGRGAHVVDVETLGDDAAIFTDRDSFTAALIRALANQPMGTHLYLCGPTSFMDDVTSRAVDLGWPASRVHVEHFGTDAFDPGEPFDVHLSVTGDTFTVESGVSLLTALLERGVDVPNLCRRGVCGECRVTVGAGEILHRDLFLTDDEKASGDSLMCCVSRAAGARVELAL</sequence>
<feature type="region of interest" description="Disordered" evidence="8">
    <location>
        <begin position="1"/>
        <end position="176"/>
    </location>
</feature>